<keyword evidence="8" id="KW-0732">Signal</keyword>
<dbReference type="OrthoDB" id="771136at2759"/>
<keyword evidence="5" id="KW-0964">Secreted</keyword>
<evidence type="ECO:0000256" key="7">
    <source>
        <dbReference type="ARBA" id="ARBA00022685"/>
    </source>
</evidence>
<keyword evidence="15" id="KW-1133">Transmembrane helix</keyword>
<evidence type="ECO:0000313" key="18">
    <source>
        <dbReference type="Proteomes" id="UP000001996"/>
    </source>
</evidence>
<evidence type="ECO:0000256" key="15">
    <source>
        <dbReference type="SAM" id="Phobius"/>
    </source>
</evidence>
<feature type="transmembrane region" description="Helical" evidence="15">
    <location>
        <begin position="465"/>
        <end position="484"/>
    </location>
</feature>
<evidence type="ECO:0000256" key="10">
    <source>
        <dbReference type="ARBA" id="ARBA00022801"/>
    </source>
</evidence>
<evidence type="ECO:0000256" key="6">
    <source>
        <dbReference type="ARBA" id="ARBA00022670"/>
    </source>
</evidence>
<feature type="domain" description="Peptidase A1" evidence="16">
    <location>
        <begin position="62"/>
        <end position="407"/>
    </location>
</feature>
<comment type="subcellular location">
    <subcellularLocation>
        <location evidence="2">Secreted</location>
    </subcellularLocation>
</comment>
<dbReference type="Gene3D" id="2.40.70.10">
    <property type="entry name" value="Acid Proteases"/>
    <property type="match status" value="2"/>
</dbReference>
<feature type="compositionally biased region" description="Acidic residues" evidence="14">
    <location>
        <begin position="412"/>
        <end position="423"/>
    </location>
</feature>
<keyword evidence="15" id="KW-0472">Membrane</keyword>
<dbReference type="GO" id="GO:0031505">
    <property type="term" value="P:fungal-type cell wall organization"/>
    <property type="evidence" value="ECO:0007669"/>
    <property type="project" value="TreeGrafter"/>
</dbReference>
<evidence type="ECO:0000256" key="1">
    <source>
        <dbReference type="ARBA" id="ARBA00001675"/>
    </source>
</evidence>
<keyword evidence="7" id="KW-0165">Cleavage on pair of basic residues</keyword>
<dbReference type="KEGG" id="lel:PVL30_004437"/>
<feature type="region of interest" description="Disordered" evidence="14">
    <location>
        <begin position="143"/>
        <end position="164"/>
    </location>
</feature>
<evidence type="ECO:0000313" key="17">
    <source>
        <dbReference type="EMBL" id="EDK47498.1"/>
    </source>
</evidence>
<keyword evidence="10" id="KW-0378">Hydrolase</keyword>
<keyword evidence="9" id="KW-0064">Aspartyl protease</keyword>
<keyword evidence="18" id="KW-1185">Reference proteome</keyword>
<dbReference type="PRINTS" id="PR00792">
    <property type="entry name" value="PEPSIN"/>
</dbReference>
<organism evidence="17 18">
    <name type="scientific">Lodderomyces elongisporus (strain ATCC 11503 / CBS 2605 / JCM 1781 / NBRC 1676 / NRRL YB-4239)</name>
    <name type="common">Yeast</name>
    <name type="synonym">Saccharomyces elongisporus</name>
    <dbReference type="NCBI Taxonomy" id="379508"/>
    <lineage>
        <taxon>Eukaryota</taxon>
        <taxon>Fungi</taxon>
        <taxon>Dikarya</taxon>
        <taxon>Ascomycota</taxon>
        <taxon>Saccharomycotina</taxon>
        <taxon>Pichiomycetes</taxon>
        <taxon>Debaryomycetaceae</taxon>
        <taxon>Candida/Lodderomyces clade</taxon>
        <taxon>Lodderomyces</taxon>
    </lineage>
</organism>
<keyword evidence="11" id="KW-0865">Zymogen</keyword>
<dbReference type="InterPro" id="IPR033876">
    <property type="entry name" value="SAP-like"/>
</dbReference>
<dbReference type="CDD" id="cd05474">
    <property type="entry name" value="SAP_like"/>
    <property type="match status" value="1"/>
</dbReference>
<keyword evidence="6" id="KW-0645">Protease</keyword>
<sequence length="485" mass="53781">MPTFVSLLLQILIFANYITCIALDFKVHRPLRHSFPILHSSISPNTKRNDLVNPIYIQKNVYLAKLSIGSNEDQEPDTVVVSIDTGSLDLWVMALDVQCYTVAQYHVDGAPNIPDLFNDLDLDYSCTANGTFNYKNSKTFKQLKGEEKGNGEGEGDDDDDDDDEGVFQLGFADGSVATGIWGKDDVSLGTDNKTFVTGLKFGVVNATSIDVGILGIGYSTEYSNFPRLLKEQGHIDQVQYSIVFHHKNQVGSIEFGDIDEAKYDGNLAITPMQKGNVGVHVHSIKIDENLIQSKQEEIIVDTGSTFSTWPRSWIDEVGKTLNGTYNDDESAYKFDCGTNFSSNLNFSFSVNSTQFSIPILSLIDNVENTCYLAVMDESLIGGVIFGADILQHFYTVYNYDKYTFGIAKLNEENQDEDENDEESEATRSDTGDSDTSTTSQSSAQDGNETSEKTDNARNSNNAGHGVMYAYIMSMVPLSMYIFFLY</sequence>
<accession>A5E7U0</accession>
<dbReference type="SUPFAM" id="SSF50630">
    <property type="entry name" value="Acid proteases"/>
    <property type="match status" value="1"/>
</dbReference>
<dbReference type="eggNOG" id="KOG1339">
    <property type="taxonomic scope" value="Eukaryota"/>
</dbReference>
<dbReference type="EMBL" id="CH981534">
    <property type="protein sequence ID" value="EDK47498.1"/>
    <property type="molecule type" value="Genomic_DNA"/>
</dbReference>
<name>A5E7U0_LODEL</name>
<protein>
    <recommendedName>
        <fullName evidence="4">candidapepsin</fullName>
        <ecNumber evidence="4">3.4.23.24</ecNumber>
    </recommendedName>
</protein>
<dbReference type="GO" id="GO:0005576">
    <property type="term" value="C:extracellular region"/>
    <property type="evidence" value="ECO:0007669"/>
    <property type="project" value="UniProtKB-SubCell"/>
</dbReference>
<dbReference type="GO" id="GO:0009277">
    <property type="term" value="C:fungal-type cell wall"/>
    <property type="evidence" value="ECO:0007669"/>
    <property type="project" value="TreeGrafter"/>
</dbReference>
<comment type="similarity">
    <text evidence="3">Belongs to the peptidase A1 family.</text>
</comment>
<dbReference type="PROSITE" id="PS51767">
    <property type="entry name" value="PEPTIDASE_A1"/>
    <property type="match status" value="1"/>
</dbReference>
<evidence type="ECO:0000256" key="14">
    <source>
        <dbReference type="SAM" id="MobiDB-lite"/>
    </source>
</evidence>
<dbReference type="Proteomes" id="UP000001996">
    <property type="component" value="Unassembled WGS sequence"/>
</dbReference>
<feature type="region of interest" description="Disordered" evidence="14">
    <location>
        <begin position="412"/>
        <end position="459"/>
    </location>
</feature>
<comment type="catalytic activity">
    <reaction evidence="1">
        <text>Preferential cleavage at the carboxyl of hydrophobic amino acids, but fails to cleave 15-Leu-|-Tyr-16, 16-Tyr-|-Leu-17 and 24-Phe-|-Phe-25 of insulin B chain. Activates trypsinogen, and degrades keratin.</text>
        <dbReference type="EC" id="3.4.23.24"/>
    </reaction>
</comment>
<dbReference type="VEuPathDB" id="FungiDB:LELG_05679"/>
<dbReference type="HOGENOM" id="CLU_013253_9_1_1"/>
<gene>
    <name evidence="17" type="ORF">LELG_05679</name>
</gene>
<dbReference type="InterPro" id="IPR021109">
    <property type="entry name" value="Peptidase_aspartic_dom_sf"/>
</dbReference>
<dbReference type="GO" id="GO:0006508">
    <property type="term" value="P:proteolysis"/>
    <property type="evidence" value="ECO:0007669"/>
    <property type="project" value="UniProtKB-KW"/>
</dbReference>
<dbReference type="GO" id="GO:0004190">
    <property type="term" value="F:aspartic-type endopeptidase activity"/>
    <property type="evidence" value="ECO:0007669"/>
    <property type="project" value="UniProtKB-KW"/>
</dbReference>
<evidence type="ECO:0000256" key="12">
    <source>
        <dbReference type="ARBA" id="ARBA00023157"/>
    </source>
</evidence>
<dbReference type="PANTHER" id="PTHR47965:SF12">
    <property type="entry name" value="ASPARTIC PROTEINASE 3-RELATED"/>
    <property type="match status" value="1"/>
</dbReference>
<dbReference type="OMA" id="NDSHAMK"/>
<dbReference type="GeneID" id="5230254"/>
<evidence type="ECO:0000256" key="8">
    <source>
        <dbReference type="ARBA" id="ARBA00022729"/>
    </source>
</evidence>
<evidence type="ECO:0000256" key="13">
    <source>
        <dbReference type="ARBA" id="ARBA00023180"/>
    </source>
</evidence>
<dbReference type="MEROPS" id="A01.085"/>
<evidence type="ECO:0000259" key="16">
    <source>
        <dbReference type="PROSITE" id="PS51767"/>
    </source>
</evidence>
<dbReference type="PANTHER" id="PTHR47965">
    <property type="entry name" value="ASPARTYL PROTEASE-RELATED"/>
    <property type="match status" value="1"/>
</dbReference>
<reference evidence="17 18" key="1">
    <citation type="journal article" date="2009" name="Nature">
        <title>Evolution of pathogenicity and sexual reproduction in eight Candida genomes.</title>
        <authorList>
            <person name="Butler G."/>
            <person name="Rasmussen M.D."/>
            <person name="Lin M.F."/>
            <person name="Santos M.A."/>
            <person name="Sakthikumar S."/>
            <person name="Munro C.A."/>
            <person name="Rheinbay E."/>
            <person name="Grabherr M."/>
            <person name="Forche A."/>
            <person name="Reedy J.L."/>
            <person name="Agrafioti I."/>
            <person name="Arnaud M.B."/>
            <person name="Bates S."/>
            <person name="Brown A.J."/>
            <person name="Brunke S."/>
            <person name="Costanzo M.C."/>
            <person name="Fitzpatrick D.A."/>
            <person name="de Groot P.W."/>
            <person name="Harris D."/>
            <person name="Hoyer L.L."/>
            <person name="Hube B."/>
            <person name="Klis F.M."/>
            <person name="Kodira C."/>
            <person name="Lennard N."/>
            <person name="Logue M.E."/>
            <person name="Martin R."/>
            <person name="Neiman A.M."/>
            <person name="Nikolaou E."/>
            <person name="Quail M.A."/>
            <person name="Quinn J."/>
            <person name="Santos M.C."/>
            <person name="Schmitzberger F.F."/>
            <person name="Sherlock G."/>
            <person name="Shah P."/>
            <person name="Silverstein K.A."/>
            <person name="Skrzypek M.S."/>
            <person name="Soll D."/>
            <person name="Staggs R."/>
            <person name="Stansfield I."/>
            <person name="Stumpf M.P."/>
            <person name="Sudbery P.E."/>
            <person name="Srikantha T."/>
            <person name="Zeng Q."/>
            <person name="Berman J."/>
            <person name="Berriman M."/>
            <person name="Heitman J."/>
            <person name="Gow N.A."/>
            <person name="Lorenz M.C."/>
            <person name="Birren B.W."/>
            <person name="Kellis M."/>
            <person name="Cuomo C.A."/>
        </authorList>
    </citation>
    <scope>NUCLEOTIDE SEQUENCE [LARGE SCALE GENOMIC DNA]</scope>
    <source>
        <strain evidence="18">ATCC 11503 / BCRC 21390 / CBS 2605 / JCM 1781 / NBRC 1676 / NRRL YB-4239</strain>
    </source>
</reference>
<keyword evidence="13" id="KW-0325">Glycoprotein</keyword>
<evidence type="ECO:0000256" key="4">
    <source>
        <dbReference type="ARBA" id="ARBA00013207"/>
    </source>
</evidence>
<dbReference type="InterPro" id="IPR033121">
    <property type="entry name" value="PEPTIDASE_A1"/>
</dbReference>
<keyword evidence="15" id="KW-0812">Transmembrane</keyword>
<feature type="compositionally biased region" description="Acidic residues" evidence="14">
    <location>
        <begin position="153"/>
        <end position="164"/>
    </location>
</feature>
<dbReference type="AlphaFoldDB" id="A5E7U0"/>
<keyword evidence="12" id="KW-1015">Disulfide bond</keyword>
<dbReference type="InParanoid" id="A5E7U0"/>
<dbReference type="EC" id="3.4.23.24" evidence="4"/>
<dbReference type="Pfam" id="PF00026">
    <property type="entry name" value="Asp"/>
    <property type="match status" value="2"/>
</dbReference>
<evidence type="ECO:0000256" key="3">
    <source>
        <dbReference type="ARBA" id="ARBA00007447"/>
    </source>
</evidence>
<evidence type="ECO:0000256" key="5">
    <source>
        <dbReference type="ARBA" id="ARBA00022525"/>
    </source>
</evidence>
<evidence type="ECO:0000256" key="2">
    <source>
        <dbReference type="ARBA" id="ARBA00004613"/>
    </source>
</evidence>
<evidence type="ECO:0000256" key="9">
    <source>
        <dbReference type="ARBA" id="ARBA00022750"/>
    </source>
</evidence>
<proteinExistence type="inferred from homology"/>
<evidence type="ECO:0000256" key="11">
    <source>
        <dbReference type="ARBA" id="ARBA00023145"/>
    </source>
</evidence>
<dbReference type="InterPro" id="IPR001461">
    <property type="entry name" value="Aspartic_peptidase_A1"/>
</dbReference>
<feature type="compositionally biased region" description="Low complexity" evidence="14">
    <location>
        <begin position="433"/>
        <end position="446"/>
    </location>
</feature>